<sequence>MALQRTGTVVKPRAVAARTVSAPRTATVKTKLTRLRESANLDFSKFFDYATNILTDTTFMVFFVLSAYLCFNYTTKGTSSMLVAFVDNFIKHFSSFSDSKCSILGMLLVGIPFAPAILTVNPKNRFGAILCTVLYYVFIPERTVYEYLVHGALVYLILRTSNKQFKLIGVGLLFLSYVMQFAIPLPSGDGYSCNVTKSE</sequence>
<proteinExistence type="predicted"/>
<evidence type="ECO:0000313" key="2">
    <source>
        <dbReference type="EMBL" id="AIS40853.1"/>
    </source>
</evidence>
<evidence type="ECO:0000256" key="1">
    <source>
        <dbReference type="SAM" id="Phobius"/>
    </source>
</evidence>
<dbReference type="EMBL" id="KX518839">
    <property type="protein sequence ID" value="AQM55483.1"/>
    <property type="molecule type" value="Genomic_RNA"/>
</dbReference>
<evidence type="ECO:0000313" key="4">
    <source>
        <dbReference type="EMBL" id="AIS40859.1"/>
    </source>
</evidence>
<keyword evidence="1" id="KW-0812">Transmembrane</keyword>
<organism evidence="3">
    <name type="scientific">Wallerfield virus</name>
    <dbReference type="NCBI Taxonomy" id="1457165"/>
    <lineage>
        <taxon>Viruses</taxon>
        <taxon>Riboviria</taxon>
        <taxon>Negevirus</taxon>
    </lineage>
</organism>
<evidence type="ECO:0000313" key="5">
    <source>
        <dbReference type="EMBL" id="AIS40862.1"/>
    </source>
</evidence>
<evidence type="ECO:0000313" key="8">
    <source>
        <dbReference type="EMBL" id="AQM55483.1"/>
    </source>
</evidence>
<dbReference type="EMBL" id="KM350507">
    <property type="protein sequence ID" value="AIS40862.1"/>
    <property type="molecule type" value="Viral_cRNA"/>
</dbReference>
<dbReference type="InterPro" id="IPR032441">
    <property type="entry name" value="SP24"/>
</dbReference>
<dbReference type="EMBL" id="KM350504">
    <property type="protein sequence ID" value="AIS40853.1"/>
    <property type="molecule type" value="Viral_cRNA"/>
</dbReference>
<name>A0A097A598_9VIRU</name>
<reference evidence="3" key="1">
    <citation type="submission" date="2014-08" db="EMBL/GenBank/DDBJ databases">
        <title>Emergence of a new restricted insect viruses in Amazon Region.</title>
        <authorList>
            <person name="Nunes M.R.T."/>
            <person name="Vianez-Junior J.L.S.G."/>
            <person name="Silva S.P."/>
            <person name="Cardoso J.F."/>
            <person name="Oliveira L.F."/>
            <person name="Da Silva D.E.A."/>
            <person name="Vasconcelos J.M."/>
            <person name="Nunes Neto J.P."/>
            <person name="Carvalho V.L."/>
            <person name="Guzman H."/>
            <person name="Tesh R."/>
            <person name="Vasconcelos P.F.C."/>
        </authorList>
    </citation>
    <scope>NUCLEOTIDE SEQUENCE</scope>
    <source>
        <strain evidence="2">AR800208-A</strain>
        <strain evidence="3">AR800212-A</strain>
        <strain evidence="4">AR800213-A</strain>
        <strain evidence="5">AR800233-A</strain>
    </source>
</reference>
<keyword evidence="1" id="KW-0472">Membrane</keyword>
<feature type="transmembrane region" description="Helical" evidence="1">
    <location>
        <begin position="165"/>
        <end position="183"/>
    </location>
</feature>
<feature type="transmembrane region" description="Helical" evidence="1">
    <location>
        <begin position="101"/>
        <end position="120"/>
    </location>
</feature>
<dbReference type="EMBL" id="KX518838">
    <property type="protein sequence ID" value="AQM55480.1"/>
    <property type="molecule type" value="Genomic_RNA"/>
</dbReference>
<dbReference type="Pfam" id="PF16504">
    <property type="entry name" value="SP24"/>
    <property type="match status" value="1"/>
</dbReference>
<protein>
    <submittedName>
        <fullName evidence="3">Uncharacterized protein</fullName>
    </submittedName>
</protein>
<dbReference type="EMBL" id="KM350506">
    <property type="protein sequence ID" value="AIS40859.1"/>
    <property type="molecule type" value="Viral_cRNA"/>
</dbReference>
<dbReference type="EMBL" id="KX518837">
    <property type="protein sequence ID" value="AQM55477.1"/>
    <property type="molecule type" value="Genomic_RNA"/>
</dbReference>
<evidence type="ECO:0000313" key="6">
    <source>
        <dbReference type="EMBL" id="AQM55477.1"/>
    </source>
</evidence>
<evidence type="ECO:0000313" key="7">
    <source>
        <dbReference type="EMBL" id="AQM55480.1"/>
    </source>
</evidence>
<feature type="transmembrane region" description="Helical" evidence="1">
    <location>
        <begin position="49"/>
        <end position="71"/>
    </location>
</feature>
<reference evidence="6" key="2">
    <citation type="journal article" date="2017" name="Virology">
        <title>Genetic characterization, molecular epidemiology, and phylogenetic relationships of insect-specific viruses in the taxon Negevirus.</title>
        <authorList>
            <person name="Nunes M.R."/>
            <person name="Contreras-Gutierrez M.A."/>
            <person name="Guzman H."/>
            <person name="Martins L.C."/>
            <person name="Barbirato M.F."/>
            <person name="Savit C."/>
            <person name="Balta V."/>
            <person name="Uribe S."/>
            <person name="Vivero R."/>
            <person name="Suaza J.D."/>
            <person name="Oliveira H."/>
            <person name="Nunes Neto J.P."/>
            <person name="Carvalho V.L."/>
            <person name="da Silva S.P."/>
            <person name="Cardoso J.F."/>
            <person name="de Oliveira R.S."/>
            <person name="da Silva Lemos P."/>
            <person name="Wood T.G."/>
            <person name="Widen S.G."/>
            <person name="Vasconcelos P.F."/>
            <person name="Fish D."/>
            <person name="Vasilakis N."/>
            <person name="Tesh R.B."/>
        </authorList>
    </citation>
    <scope>NUCLEOTIDE SEQUENCE</scope>
    <source>
        <strain evidence="6">GAM058A1</strain>
        <strain evidence="7">GAM058A2</strain>
        <strain evidence="8">GAM195</strain>
    </source>
</reference>
<keyword evidence="1" id="KW-1133">Transmembrane helix</keyword>
<evidence type="ECO:0000313" key="3">
    <source>
        <dbReference type="EMBL" id="AIS40856.1"/>
    </source>
</evidence>
<dbReference type="EMBL" id="KM350505">
    <property type="protein sequence ID" value="AIS40856.1"/>
    <property type="molecule type" value="Viral_cRNA"/>
</dbReference>
<accession>A0A097A598</accession>